<proteinExistence type="predicted"/>
<sequence length="271" mass="30836">MKIRDLQRVALWVACLFFCAPLSAQYRVGGSGLKENWFIGAGVGGQFYYGDHNRQMDFLDRIVPAFELHGGKWFTSGLGLRLGLNGLKNRGLTQNGSHSTGEVYDASKWLEVQEFNYLHAHGDVMFDIMNMIEGYDYQTWHPIPYVGLGLMGTWEKPRSRAISASFGIFNTIYLNEFIDLTVDVRGSMVEDRFDGELGGRKDEGMLTAAVGIIYKINYQDWNRPRWEAPPRRGPRRAQVNVQPEAAPHYDQLKAEKDIFENVFPTLTLSKN</sequence>
<protein>
    <recommendedName>
        <fullName evidence="3">Outer membrane protein beta-barrel domain-containing protein</fullName>
    </recommendedName>
</protein>
<comment type="caution">
    <text evidence="1">The sequence shown here is derived from an EMBL/GenBank/DDBJ whole genome shotgun (WGS) entry which is preliminary data.</text>
</comment>
<evidence type="ECO:0000313" key="1">
    <source>
        <dbReference type="EMBL" id="MFD2966857.1"/>
    </source>
</evidence>
<gene>
    <name evidence="1" type="ORF">ACFS7Y_05640</name>
</gene>
<dbReference type="Proteomes" id="UP001597525">
    <property type="component" value="Unassembled WGS sequence"/>
</dbReference>
<name>A0ABW6BD53_9SPHI</name>
<dbReference type="RefSeq" id="WP_320182556.1">
    <property type="nucleotide sequence ID" value="NZ_CP138332.1"/>
</dbReference>
<evidence type="ECO:0008006" key="3">
    <source>
        <dbReference type="Google" id="ProtNLM"/>
    </source>
</evidence>
<keyword evidence="2" id="KW-1185">Reference proteome</keyword>
<accession>A0ABW6BD53</accession>
<dbReference type="EMBL" id="JBHUPB010000004">
    <property type="protein sequence ID" value="MFD2966857.1"/>
    <property type="molecule type" value="Genomic_DNA"/>
</dbReference>
<evidence type="ECO:0000313" key="2">
    <source>
        <dbReference type="Proteomes" id="UP001597525"/>
    </source>
</evidence>
<reference evidence="2" key="1">
    <citation type="journal article" date="2019" name="Int. J. Syst. Evol. Microbiol.">
        <title>The Global Catalogue of Microorganisms (GCM) 10K type strain sequencing project: providing services to taxonomists for standard genome sequencing and annotation.</title>
        <authorList>
            <consortium name="The Broad Institute Genomics Platform"/>
            <consortium name="The Broad Institute Genome Sequencing Center for Infectious Disease"/>
            <person name="Wu L."/>
            <person name="Ma J."/>
        </authorList>
    </citation>
    <scope>NUCLEOTIDE SEQUENCE [LARGE SCALE GENOMIC DNA]</scope>
    <source>
        <strain evidence="2">KCTC 22814</strain>
    </source>
</reference>
<organism evidence="1 2">
    <name type="scientific">Sphingobacterium bambusae</name>
    <dbReference type="NCBI Taxonomy" id="662858"/>
    <lineage>
        <taxon>Bacteria</taxon>
        <taxon>Pseudomonadati</taxon>
        <taxon>Bacteroidota</taxon>
        <taxon>Sphingobacteriia</taxon>
        <taxon>Sphingobacteriales</taxon>
        <taxon>Sphingobacteriaceae</taxon>
        <taxon>Sphingobacterium</taxon>
    </lineage>
</organism>